<gene>
    <name evidence="2" type="ORF">RRG08_054372</name>
</gene>
<evidence type="ECO:0000313" key="2">
    <source>
        <dbReference type="EMBL" id="KAK3799246.1"/>
    </source>
</evidence>
<proteinExistence type="predicted"/>
<dbReference type="EMBL" id="JAWDGP010000590">
    <property type="protein sequence ID" value="KAK3799246.1"/>
    <property type="molecule type" value="Genomic_DNA"/>
</dbReference>
<keyword evidence="1" id="KW-1133">Transmembrane helix</keyword>
<evidence type="ECO:0000313" key="3">
    <source>
        <dbReference type="Proteomes" id="UP001283361"/>
    </source>
</evidence>
<keyword evidence="1" id="KW-0812">Transmembrane</keyword>
<evidence type="ECO:0000256" key="1">
    <source>
        <dbReference type="SAM" id="Phobius"/>
    </source>
</evidence>
<keyword evidence="3" id="KW-1185">Reference proteome</keyword>
<feature type="transmembrane region" description="Helical" evidence="1">
    <location>
        <begin position="14"/>
        <end position="38"/>
    </location>
</feature>
<sequence length="76" mass="8498">MSTALPKSLTDKPIAPSLVCLAFFLSHLYLFSAVWGYVDQQVECREAPRSQELGLLMQTQIVPTQLSKIRDKGDIC</sequence>
<accession>A0AAE1E9I3</accession>
<protein>
    <submittedName>
        <fullName evidence="2">Uncharacterized protein</fullName>
    </submittedName>
</protein>
<reference evidence="2" key="1">
    <citation type="journal article" date="2023" name="G3 (Bethesda)">
        <title>A reference genome for the long-term kleptoplast-retaining sea slug Elysia crispata morphotype clarki.</title>
        <authorList>
            <person name="Eastman K.E."/>
            <person name="Pendleton A.L."/>
            <person name="Shaikh M.A."/>
            <person name="Suttiyut T."/>
            <person name="Ogas R."/>
            <person name="Tomko P."/>
            <person name="Gavelis G."/>
            <person name="Widhalm J.R."/>
            <person name="Wisecaver J.H."/>
        </authorList>
    </citation>
    <scope>NUCLEOTIDE SEQUENCE</scope>
    <source>
        <strain evidence="2">ECLA1</strain>
    </source>
</reference>
<comment type="caution">
    <text evidence="2">The sequence shown here is derived from an EMBL/GenBank/DDBJ whole genome shotgun (WGS) entry which is preliminary data.</text>
</comment>
<dbReference type="AlphaFoldDB" id="A0AAE1E9I3"/>
<name>A0AAE1E9I3_9GAST</name>
<organism evidence="2 3">
    <name type="scientific">Elysia crispata</name>
    <name type="common">lettuce slug</name>
    <dbReference type="NCBI Taxonomy" id="231223"/>
    <lineage>
        <taxon>Eukaryota</taxon>
        <taxon>Metazoa</taxon>
        <taxon>Spiralia</taxon>
        <taxon>Lophotrochozoa</taxon>
        <taxon>Mollusca</taxon>
        <taxon>Gastropoda</taxon>
        <taxon>Heterobranchia</taxon>
        <taxon>Euthyneura</taxon>
        <taxon>Panpulmonata</taxon>
        <taxon>Sacoglossa</taxon>
        <taxon>Placobranchoidea</taxon>
        <taxon>Plakobranchidae</taxon>
        <taxon>Elysia</taxon>
    </lineage>
</organism>
<keyword evidence="1" id="KW-0472">Membrane</keyword>
<dbReference type="Proteomes" id="UP001283361">
    <property type="component" value="Unassembled WGS sequence"/>
</dbReference>